<dbReference type="InterPro" id="IPR006062">
    <property type="entry name" value="His_biosynth"/>
</dbReference>
<evidence type="ECO:0000256" key="5">
    <source>
        <dbReference type="ARBA" id="ARBA00022490"/>
    </source>
</evidence>
<evidence type="ECO:0000256" key="10">
    <source>
        <dbReference type="ARBA" id="ARBA00030264"/>
    </source>
</evidence>
<organism evidence="13 14">
    <name type="scientific">Hahella chejuensis (strain KCTC 2396)</name>
    <dbReference type="NCBI Taxonomy" id="349521"/>
    <lineage>
        <taxon>Bacteria</taxon>
        <taxon>Pseudomonadati</taxon>
        <taxon>Pseudomonadota</taxon>
        <taxon>Gammaproteobacteria</taxon>
        <taxon>Oceanospirillales</taxon>
        <taxon>Hahellaceae</taxon>
        <taxon>Hahella</taxon>
    </lineage>
</organism>
<dbReference type="GO" id="GO:0000107">
    <property type="term" value="F:imidazoleglycerol-phosphate synthase activity"/>
    <property type="evidence" value="ECO:0007669"/>
    <property type="project" value="InterPro"/>
</dbReference>
<evidence type="ECO:0000256" key="7">
    <source>
        <dbReference type="ARBA" id="ARBA00023102"/>
    </source>
</evidence>
<dbReference type="InterPro" id="IPR020021">
    <property type="entry name" value="Glycosyl_amidation-assoc_WbuZ"/>
</dbReference>
<dbReference type="EC" id="4.3.2.10" evidence="4"/>
<keyword evidence="6 12" id="KW-0028">Amino-acid biosynthesis</keyword>
<evidence type="ECO:0000256" key="6">
    <source>
        <dbReference type="ARBA" id="ARBA00022605"/>
    </source>
</evidence>
<dbReference type="InterPro" id="IPR004651">
    <property type="entry name" value="HisF"/>
</dbReference>
<evidence type="ECO:0000256" key="12">
    <source>
        <dbReference type="RuleBase" id="RU003657"/>
    </source>
</evidence>
<dbReference type="InterPro" id="IPR011060">
    <property type="entry name" value="RibuloseP-bd_barrel"/>
</dbReference>
<dbReference type="OrthoDB" id="9807749at2"/>
<dbReference type="AlphaFoldDB" id="Q2SCV5"/>
<dbReference type="SUPFAM" id="SSF51366">
    <property type="entry name" value="Ribulose-phoshate binding barrel"/>
    <property type="match status" value="1"/>
</dbReference>
<evidence type="ECO:0000256" key="3">
    <source>
        <dbReference type="ARBA" id="ARBA00011152"/>
    </source>
</evidence>
<keyword evidence="5" id="KW-0963">Cytoplasm</keyword>
<comment type="similarity">
    <text evidence="2 12">Belongs to the HisA/HisF family.</text>
</comment>
<dbReference type="PANTHER" id="PTHR21235">
    <property type="entry name" value="IMIDAZOLE GLYCEROL PHOSPHATE SYNTHASE SUBUNIT HISF/H IGP SYNTHASE SUBUNIT HISF/H"/>
    <property type="match status" value="1"/>
</dbReference>
<comment type="subunit">
    <text evidence="3">Heterodimer of HisH and HisF.</text>
</comment>
<comment type="catalytic activity">
    <reaction evidence="11">
        <text>5-[(5-phospho-1-deoxy-D-ribulos-1-ylimino)methylamino]-1-(5-phospho-beta-D-ribosyl)imidazole-4-carboxamide + L-glutamine = D-erythro-1-(imidazol-4-yl)glycerol 3-phosphate + 5-amino-1-(5-phospho-beta-D-ribosyl)imidazole-4-carboxamide + L-glutamate + H(+)</text>
        <dbReference type="Rhea" id="RHEA:24793"/>
        <dbReference type="ChEBI" id="CHEBI:15378"/>
        <dbReference type="ChEBI" id="CHEBI:29985"/>
        <dbReference type="ChEBI" id="CHEBI:58278"/>
        <dbReference type="ChEBI" id="CHEBI:58359"/>
        <dbReference type="ChEBI" id="CHEBI:58475"/>
        <dbReference type="ChEBI" id="CHEBI:58525"/>
        <dbReference type="EC" id="4.3.2.10"/>
    </reaction>
</comment>
<dbReference type="PANTHER" id="PTHR21235:SF2">
    <property type="entry name" value="IMIDAZOLE GLYCEROL PHOSPHATE SYNTHASE HISHF"/>
    <property type="match status" value="1"/>
</dbReference>
<dbReference type="Pfam" id="PF00977">
    <property type="entry name" value="His_biosynth"/>
    <property type="match status" value="1"/>
</dbReference>
<dbReference type="UniPathway" id="UPA00031">
    <property type="reaction ID" value="UER00010"/>
</dbReference>
<protein>
    <recommendedName>
        <fullName evidence="4">imidazole glycerol-phosphate synthase</fullName>
        <ecNumber evidence="4">4.3.2.10</ecNumber>
    </recommendedName>
    <alternativeName>
        <fullName evidence="10">IGP synthase cyclase subunit</fullName>
    </alternativeName>
</protein>
<dbReference type="Gene3D" id="3.20.20.70">
    <property type="entry name" value="Aldolase class I"/>
    <property type="match status" value="1"/>
</dbReference>
<evidence type="ECO:0000256" key="1">
    <source>
        <dbReference type="ARBA" id="ARBA00005091"/>
    </source>
</evidence>
<proteinExistence type="inferred from homology"/>
<keyword evidence="8" id="KW-0456">Lyase</keyword>
<evidence type="ECO:0000256" key="2">
    <source>
        <dbReference type="ARBA" id="ARBA00009667"/>
    </source>
</evidence>
<dbReference type="CDD" id="cd04731">
    <property type="entry name" value="HisF"/>
    <property type="match status" value="1"/>
</dbReference>
<comment type="function">
    <text evidence="9">IGPS catalyzes the conversion of PRFAR and glutamine to IGP, AICAR and glutamate. The HisF subunit catalyzes the cyclization activity that produces IGP and AICAR from PRFAR using the ammonia provided by the HisH subunit.</text>
</comment>
<dbReference type="EMBL" id="CP000155">
    <property type="protein sequence ID" value="ABC31519.1"/>
    <property type="molecule type" value="Genomic_DNA"/>
</dbReference>
<comment type="pathway">
    <text evidence="1">Amino-acid biosynthesis; L-histidine biosynthesis; L-histidine from 5-phospho-alpha-D-ribose 1-diphosphate: step 5/9.</text>
</comment>
<gene>
    <name evidence="13" type="ordered locus">HCH_04825</name>
</gene>
<dbReference type="Proteomes" id="UP000000238">
    <property type="component" value="Chromosome"/>
</dbReference>
<evidence type="ECO:0000256" key="4">
    <source>
        <dbReference type="ARBA" id="ARBA00012809"/>
    </source>
</evidence>
<dbReference type="RefSeq" id="WP_011398584.1">
    <property type="nucleotide sequence ID" value="NC_007645.1"/>
</dbReference>
<evidence type="ECO:0000256" key="8">
    <source>
        <dbReference type="ARBA" id="ARBA00023239"/>
    </source>
</evidence>
<dbReference type="STRING" id="349521.HCH_04825"/>
<evidence type="ECO:0000313" key="13">
    <source>
        <dbReference type="EMBL" id="ABC31519.1"/>
    </source>
</evidence>
<dbReference type="NCBIfam" id="TIGR03572">
    <property type="entry name" value="WbuZ"/>
    <property type="match status" value="1"/>
</dbReference>
<sequence length="255" mass="27865">MLKKRIIPMLLLSQGRMVKGKQFSAFRDTGDPVSAARIYNAQFADELVFLDVDANRQGSDFEQLLNLIDKVSSECFMPLSVGGGVNSVEQVRRLVQSGADKVVITTAALENPGLINDASAIFGRQCIVVGLDVKREDGAYRLYSHCGRHKTERELEEFIRDMTQRGAGEFIVNAVDRDGMMQGYDLEMIKCAKAVTDRPVLAAGGAGTFAHLTAAFQEANADAVVCASIFHFGDNNPIRARSHLLNAGIPMKLIK</sequence>
<evidence type="ECO:0000256" key="11">
    <source>
        <dbReference type="ARBA" id="ARBA00047838"/>
    </source>
</evidence>
<evidence type="ECO:0000256" key="9">
    <source>
        <dbReference type="ARBA" id="ARBA00025475"/>
    </source>
</evidence>
<dbReference type="KEGG" id="hch:HCH_04825"/>
<dbReference type="GO" id="GO:0016833">
    <property type="term" value="F:oxo-acid-lyase activity"/>
    <property type="evidence" value="ECO:0007669"/>
    <property type="project" value="InterPro"/>
</dbReference>
<keyword evidence="7 12" id="KW-0368">Histidine biosynthesis</keyword>
<reference evidence="13 14" key="1">
    <citation type="journal article" date="2005" name="Nucleic Acids Res.">
        <title>Genomic blueprint of Hahella chejuensis, a marine microbe producing an algicidal agent.</title>
        <authorList>
            <person name="Jeong H."/>
            <person name="Yim J.H."/>
            <person name="Lee C."/>
            <person name="Choi S.-H."/>
            <person name="Park Y.K."/>
            <person name="Yoon S.H."/>
            <person name="Hur C.-G."/>
            <person name="Kang H.-Y."/>
            <person name="Kim D."/>
            <person name="Lee H.H."/>
            <person name="Park K.H."/>
            <person name="Park S.-H."/>
            <person name="Park H.-S."/>
            <person name="Lee H.K."/>
            <person name="Oh T.K."/>
            <person name="Kim J.F."/>
        </authorList>
    </citation>
    <scope>NUCLEOTIDE SEQUENCE [LARGE SCALE GENOMIC DNA]</scope>
    <source>
        <strain evidence="13 14">KCTC 2396</strain>
    </source>
</reference>
<dbReference type="eggNOG" id="COG0107">
    <property type="taxonomic scope" value="Bacteria"/>
</dbReference>
<dbReference type="InterPro" id="IPR050064">
    <property type="entry name" value="IGPS_HisA/HisF"/>
</dbReference>
<keyword evidence="14" id="KW-1185">Reference proteome</keyword>
<evidence type="ECO:0000313" key="14">
    <source>
        <dbReference type="Proteomes" id="UP000000238"/>
    </source>
</evidence>
<name>Q2SCV5_HAHCH</name>
<dbReference type="GO" id="GO:0000105">
    <property type="term" value="P:L-histidine biosynthetic process"/>
    <property type="evidence" value="ECO:0007669"/>
    <property type="project" value="UniProtKB-UniPathway"/>
</dbReference>
<dbReference type="InterPro" id="IPR013785">
    <property type="entry name" value="Aldolase_TIM"/>
</dbReference>
<dbReference type="HOGENOM" id="CLU_048577_4_0_6"/>
<accession>Q2SCV5</accession>